<keyword evidence="13" id="KW-1185">Reference proteome</keyword>
<evidence type="ECO:0000256" key="5">
    <source>
        <dbReference type="ARBA" id="ARBA00022519"/>
    </source>
</evidence>
<keyword evidence="8 10" id="KW-0472">Membrane</keyword>
<dbReference type="AlphaFoldDB" id="A0A2Z3GMK4"/>
<dbReference type="PROSITE" id="PS50156">
    <property type="entry name" value="SSD"/>
    <property type="match status" value="1"/>
</dbReference>
<evidence type="ECO:0000256" key="4">
    <source>
        <dbReference type="ARBA" id="ARBA00022475"/>
    </source>
</evidence>
<dbReference type="InterPro" id="IPR027463">
    <property type="entry name" value="AcrB_DN_DC_subdom"/>
</dbReference>
<dbReference type="SUPFAM" id="SSF82714">
    <property type="entry name" value="Multidrug efflux transporter AcrB TolC docking domain, DN and DC subdomains"/>
    <property type="match status" value="2"/>
</dbReference>
<keyword evidence="3" id="KW-0813">Transport</keyword>
<keyword evidence="5" id="KW-0997">Cell inner membrane</keyword>
<feature type="transmembrane region" description="Helical" evidence="10">
    <location>
        <begin position="440"/>
        <end position="460"/>
    </location>
</feature>
<evidence type="ECO:0000259" key="11">
    <source>
        <dbReference type="PROSITE" id="PS50156"/>
    </source>
</evidence>
<keyword evidence="7 10" id="KW-1133">Transmembrane helix</keyword>
<keyword evidence="4" id="KW-1003">Cell membrane</keyword>
<evidence type="ECO:0000256" key="9">
    <source>
        <dbReference type="SAM" id="MobiDB-lite"/>
    </source>
</evidence>
<dbReference type="FunFam" id="1.20.1640.10:FF:000001">
    <property type="entry name" value="Efflux pump membrane transporter"/>
    <property type="match status" value="1"/>
</dbReference>
<dbReference type="Gene3D" id="3.30.70.1430">
    <property type="entry name" value="Multidrug efflux transporter AcrB pore domain"/>
    <property type="match status" value="2"/>
</dbReference>
<dbReference type="FunFam" id="3.30.70.1430:FF:000001">
    <property type="entry name" value="Efflux pump membrane transporter"/>
    <property type="match status" value="1"/>
</dbReference>
<comment type="subcellular location">
    <subcellularLocation>
        <location evidence="1">Cell inner membrane</location>
        <topology evidence="1">Multi-pass membrane protein</topology>
    </subcellularLocation>
</comment>
<dbReference type="Gene3D" id="1.20.1640.10">
    <property type="entry name" value="Multidrug efflux transporter AcrB transmembrane domain"/>
    <property type="match status" value="2"/>
</dbReference>
<dbReference type="GO" id="GO:0042910">
    <property type="term" value="F:xenobiotic transmembrane transporter activity"/>
    <property type="evidence" value="ECO:0007669"/>
    <property type="project" value="TreeGrafter"/>
</dbReference>
<feature type="transmembrane region" description="Helical" evidence="10">
    <location>
        <begin position="973"/>
        <end position="994"/>
    </location>
</feature>
<feature type="transmembrane region" description="Helical" evidence="10">
    <location>
        <begin position="368"/>
        <end position="390"/>
    </location>
</feature>
<feature type="compositionally biased region" description="Basic and acidic residues" evidence="9">
    <location>
        <begin position="1048"/>
        <end position="1063"/>
    </location>
</feature>
<dbReference type="KEGG" id="hnv:DDQ68_20740"/>
<feature type="transmembrane region" description="Helical" evidence="10">
    <location>
        <begin position="902"/>
        <end position="923"/>
    </location>
</feature>
<feature type="transmembrane region" description="Helical" evidence="10">
    <location>
        <begin position="396"/>
        <end position="419"/>
    </location>
</feature>
<evidence type="ECO:0000256" key="1">
    <source>
        <dbReference type="ARBA" id="ARBA00004429"/>
    </source>
</evidence>
<dbReference type="RefSeq" id="WP_109658002.1">
    <property type="nucleotide sequence ID" value="NZ_CP029145.1"/>
</dbReference>
<evidence type="ECO:0000256" key="10">
    <source>
        <dbReference type="SAM" id="Phobius"/>
    </source>
</evidence>
<dbReference type="Gene3D" id="3.30.2090.10">
    <property type="entry name" value="Multidrug efflux transporter AcrB TolC docking domain, DN and DC subdomains"/>
    <property type="match status" value="2"/>
</dbReference>
<dbReference type="InterPro" id="IPR000731">
    <property type="entry name" value="SSD"/>
</dbReference>
<dbReference type="PRINTS" id="PR00702">
    <property type="entry name" value="ACRIFLAVINRP"/>
</dbReference>
<dbReference type="NCBIfam" id="NF000282">
    <property type="entry name" value="RND_permease_1"/>
    <property type="match status" value="1"/>
</dbReference>
<feature type="transmembrane region" description="Helical" evidence="10">
    <location>
        <begin position="929"/>
        <end position="952"/>
    </location>
</feature>
<feature type="transmembrane region" description="Helical" evidence="10">
    <location>
        <begin position="472"/>
        <end position="499"/>
    </location>
</feature>
<evidence type="ECO:0000313" key="13">
    <source>
        <dbReference type="Proteomes" id="UP000245999"/>
    </source>
</evidence>
<feature type="transmembrane region" description="Helical" evidence="10">
    <location>
        <begin position="877"/>
        <end position="895"/>
    </location>
</feature>
<feature type="domain" description="SSD" evidence="11">
    <location>
        <begin position="368"/>
        <end position="497"/>
    </location>
</feature>
<name>A0A2Z3GMK4_9BACT</name>
<feature type="transmembrane region" description="Helical" evidence="10">
    <location>
        <begin position="542"/>
        <end position="558"/>
    </location>
</feature>
<dbReference type="Gene3D" id="3.30.70.1320">
    <property type="entry name" value="Multidrug efflux transporter AcrB pore domain like"/>
    <property type="match status" value="1"/>
</dbReference>
<dbReference type="EMBL" id="CP029145">
    <property type="protein sequence ID" value="AWM34983.1"/>
    <property type="molecule type" value="Genomic_DNA"/>
</dbReference>
<dbReference type="OrthoDB" id="9758940at2"/>
<reference evidence="13" key="1">
    <citation type="submission" date="2018-04" db="EMBL/GenBank/DDBJ databases">
        <title>Complete genome of Antarctic heterotrophic bacterium Hymenobacter nivis.</title>
        <authorList>
            <person name="Terashima M."/>
        </authorList>
    </citation>
    <scope>NUCLEOTIDE SEQUENCE [LARGE SCALE GENOMIC DNA]</scope>
    <source>
        <strain evidence="13">NBRC 111535</strain>
    </source>
</reference>
<feature type="region of interest" description="Disordered" evidence="9">
    <location>
        <begin position="1048"/>
        <end position="1084"/>
    </location>
</feature>
<feature type="transmembrane region" description="Helical" evidence="10">
    <location>
        <begin position="342"/>
        <end position="361"/>
    </location>
</feature>
<evidence type="ECO:0000256" key="8">
    <source>
        <dbReference type="ARBA" id="ARBA00023136"/>
    </source>
</evidence>
<dbReference type="SUPFAM" id="SSF82866">
    <property type="entry name" value="Multidrug efflux transporter AcrB transmembrane domain"/>
    <property type="match status" value="2"/>
</dbReference>
<keyword evidence="6 10" id="KW-0812">Transmembrane</keyword>
<evidence type="ECO:0000313" key="12">
    <source>
        <dbReference type="EMBL" id="AWM34983.1"/>
    </source>
</evidence>
<dbReference type="InterPro" id="IPR004764">
    <property type="entry name" value="MdtF-like"/>
</dbReference>
<feature type="transmembrane region" description="Helical" evidence="10">
    <location>
        <begin position="12"/>
        <end position="31"/>
    </location>
</feature>
<protein>
    <submittedName>
        <fullName evidence="12">Hydrophobe/amphiphile efflux-1 family RND transporter</fullName>
    </submittedName>
</protein>
<dbReference type="PANTHER" id="PTHR32063:SF76">
    <property type="entry name" value="EFFLUX PUMP MEMBRANE TRANSPORTER"/>
    <property type="match status" value="1"/>
</dbReference>
<dbReference type="Proteomes" id="UP000245999">
    <property type="component" value="Chromosome"/>
</dbReference>
<dbReference type="NCBIfam" id="TIGR00915">
    <property type="entry name" value="2A0602"/>
    <property type="match status" value="1"/>
</dbReference>
<comment type="similarity">
    <text evidence="2">Belongs to the resistance-nodulation-cell division (RND) (TC 2.A.6) family.</text>
</comment>
<evidence type="ECO:0000256" key="2">
    <source>
        <dbReference type="ARBA" id="ARBA00010942"/>
    </source>
</evidence>
<dbReference type="PANTHER" id="PTHR32063">
    <property type="match status" value="1"/>
</dbReference>
<evidence type="ECO:0000256" key="6">
    <source>
        <dbReference type="ARBA" id="ARBA00022692"/>
    </source>
</evidence>
<dbReference type="Gene3D" id="3.30.70.1440">
    <property type="entry name" value="Multidrug efflux transporter AcrB pore domain"/>
    <property type="match status" value="1"/>
</dbReference>
<accession>A0A2Z3GMK4</accession>
<dbReference type="SUPFAM" id="SSF82693">
    <property type="entry name" value="Multidrug efflux transporter AcrB pore domain, PN1, PN2, PC1 and PC2 subdomains"/>
    <property type="match status" value="3"/>
</dbReference>
<organism evidence="12 13">
    <name type="scientific">Hymenobacter nivis</name>
    <dbReference type="NCBI Taxonomy" id="1850093"/>
    <lineage>
        <taxon>Bacteria</taxon>
        <taxon>Pseudomonadati</taxon>
        <taxon>Bacteroidota</taxon>
        <taxon>Cytophagia</taxon>
        <taxon>Cytophagales</taxon>
        <taxon>Hymenobacteraceae</taxon>
        <taxon>Hymenobacter</taxon>
    </lineage>
</organism>
<evidence type="ECO:0000256" key="7">
    <source>
        <dbReference type="ARBA" id="ARBA00022989"/>
    </source>
</evidence>
<evidence type="ECO:0000256" key="3">
    <source>
        <dbReference type="ARBA" id="ARBA00022448"/>
    </source>
</evidence>
<dbReference type="Pfam" id="PF00873">
    <property type="entry name" value="ACR_tran"/>
    <property type="match status" value="1"/>
</dbReference>
<sequence length="1084" mass="116961">MIAETFIRRPVLAIVASLVIVLVGLLAMRSLPIGQYPEITPPTVSVTGSYIGADAQTVEQTVATPVEVQVNGTPGMTYLQSNSTSNGQMSMTVNFDVGTDINIAALDVQNRVGIALPTLPQDVQRLGLTVRKRNPSILMLVAMYAPKGTHSSTFLDNYANVFIKDALLRTKGVGDIVSRADDFSMRIWLKPDKLAQMGITAGDISAALAEQNAQIAAGSIGAPPAEHGQPFEYIVTVQGRLATVEQFGNVIVKTNPKDGQLVYLKDVARLELGKFNYANNSFVDGKRAAYLLVYQAPGANALETYDNVLATMNQLKKQFPTDLNYIVPFESASVIKVSIKEVVETLVEALLLVVIVVFLFLQNWRSTLVPVLAIPVSIIGTFTFFIPLGFTINTLTLFGFVLAIGIVVDDAIVVVEAVEHNMNERDMNVLDATLEAMREISAPVIAIALILAAVFVPVGFIPGITGRLYQQFAITIAISVLISAFVALSLTPALCVLLLKPTKRDDSSTGLNKLFFKFNNWFGRVTEKYGSGVASSIKHSRFVVIILVCIVVGAGLLFRSKPSGFLPTEDEGRIIVTFNLPEGASTGRTVATLHEMMKELSKTKGIAHYAALGGLNAVNFSSKSNSGTIFCQLAPWENRKDKALQLQGLIATVQQRMARFKEATTVVISPPAIPGLGNTGGFSFIFQEREAGGNIQTFDANLQKFLGAIRKRPEIASGFSFFTASTPGYKLDIDREKAKKLGVSIADIGGALRTYLGSAYINDFTLYGRTFRVVAQADSSYRGDIANLGQYYVRNSAGGMVPLSTLTTYKREETAPLISHYNLFRSAEINGNPAPGYSSGDAIKALQETAAQTMSRSYGYEFSGLSREELLAGGQTIYIFALSIIFVFLFLAALYESWSVPFSVLLAVPVGIFGAILALFFLPKLTNNVYAQIGMITLIGLSAKNAILIIEFAKERVDRGMPLVQATLEAVHLRLRPIIMTSLAFILGILPLVFASGAGAQSRQTLGWTVLGGMLAATGLGIFIVPVLYVIITRFAYGKEKLAEMEKNYKPDEEHGGPKKDDGNPEDTTAKDGGAPAEGTIAPA</sequence>
<gene>
    <name evidence="12" type="ORF">DDQ68_20740</name>
</gene>
<dbReference type="GO" id="GO:0015562">
    <property type="term" value="F:efflux transmembrane transporter activity"/>
    <property type="evidence" value="ECO:0007669"/>
    <property type="project" value="InterPro"/>
</dbReference>
<feature type="transmembrane region" description="Helical" evidence="10">
    <location>
        <begin position="1006"/>
        <end position="1032"/>
    </location>
</feature>
<dbReference type="GO" id="GO:0005886">
    <property type="term" value="C:plasma membrane"/>
    <property type="evidence" value="ECO:0007669"/>
    <property type="project" value="UniProtKB-SubCell"/>
</dbReference>
<dbReference type="InterPro" id="IPR001036">
    <property type="entry name" value="Acrflvin-R"/>
</dbReference>
<proteinExistence type="inferred from homology"/>
<dbReference type="GO" id="GO:0009636">
    <property type="term" value="P:response to toxic substance"/>
    <property type="evidence" value="ECO:0007669"/>
    <property type="project" value="UniProtKB-ARBA"/>
</dbReference>